<comment type="caution">
    <text evidence="2">The sequence shown here is derived from an EMBL/GenBank/DDBJ whole genome shotgun (WGS) entry which is preliminary data.</text>
</comment>
<proteinExistence type="predicted"/>
<feature type="transmembrane region" description="Helical" evidence="1">
    <location>
        <begin position="40"/>
        <end position="59"/>
    </location>
</feature>
<protein>
    <submittedName>
        <fullName evidence="2">Uncharacterized protein</fullName>
    </submittedName>
</protein>
<sequence>MGLKYSGRLMPPSRSENLGLLICPANAILVVGLERFSIRLFLIDRAALGAIVLFGMLVFG</sequence>
<dbReference type="Proteomes" id="UP000565576">
    <property type="component" value="Unassembled WGS sequence"/>
</dbReference>
<keyword evidence="1" id="KW-0472">Membrane</keyword>
<dbReference type="AlphaFoldDB" id="A0A7X0IUF2"/>
<gene>
    <name evidence="2" type="ORF">GGD46_004334</name>
</gene>
<keyword evidence="1" id="KW-1133">Transmembrane helix</keyword>
<name>A0A7X0IUF2_9HYPH</name>
<evidence type="ECO:0000313" key="3">
    <source>
        <dbReference type="Proteomes" id="UP000565576"/>
    </source>
</evidence>
<dbReference type="EMBL" id="JACHBG010000011">
    <property type="protein sequence ID" value="MBB6487034.1"/>
    <property type="molecule type" value="Genomic_DNA"/>
</dbReference>
<organism evidence="2 3">
    <name type="scientific">Rhizobium lusitanum</name>
    <dbReference type="NCBI Taxonomy" id="293958"/>
    <lineage>
        <taxon>Bacteria</taxon>
        <taxon>Pseudomonadati</taxon>
        <taxon>Pseudomonadota</taxon>
        <taxon>Alphaproteobacteria</taxon>
        <taxon>Hyphomicrobiales</taxon>
        <taxon>Rhizobiaceae</taxon>
        <taxon>Rhizobium/Agrobacterium group</taxon>
        <taxon>Rhizobium</taxon>
    </lineage>
</organism>
<evidence type="ECO:0000313" key="2">
    <source>
        <dbReference type="EMBL" id="MBB6487034.1"/>
    </source>
</evidence>
<reference evidence="2 3" key="1">
    <citation type="submission" date="2020-08" db="EMBL/GenBank/DDBJ databases">
        <title>Genomic Encyclopedia of Type Strains, Phase IV (KMG-V): Genome sequencing to study the core and pangenomes of soil and plant-associated prokaryotes.</title>
        <authorList>
            <person name="Whitman W."/>
        </authorList>
    </citation>
    <scope>NUCLEOTIDE SEQUENCE [LARGE SCALE GENOMIC DNA]</scope>
    <source>
        <strain evidence="2 3">SEMIA 4060</strain>
    </source>
</reference>
<evidence type="ECO:0000256" key="1">
    <source>
        <dbReference type="SAM" id="Phobius"/>
    </source>
</evidence>
<keyword evidence="1" id="KW-0812">Transmembrane</keyword>
<accession>A0A7X0IUF2</accession>